<dbReference type="SMART" id="SM00283">
    <property type="entry name" value="MA"/>
    <property type="match status" value="1"/>
</dbReference>
<evidence type="ECO:0000259" key="7">
    <source>
        <dbReference type="PROSITE" id="PS50113"/>
    </source>
</evidence>
<organism evidence="9 10">
    <name type="scientific">Novosphingobium piscinae</name>
    <dbReference type="NCBI Taxonomy" id="1507448"/>
    <lineage>
        <taxon>Bacteria</taxon>
        <taxon>Pseudomonadati</taxon>
        <taxon>Pseudomonadota</taxon>
        <taxon>Alphaproteobacteria</taxon>
        <taxon>Sphingomonadales</taxon>
        <taxon>Sphingomonadaceae</taxon>
        <taxon>Novosphingobium</taxon>
    </lineage>
</organism>
<dbReference type="PANTHER" id="PTHR43531:SF11">
    <property type="entry name" value="METHYL-ACCEPTING CHEMOTAXIS PROTEIN 3"/>
    <property type="match status" value="1"/>
</dbReference>
<dbReference type="SMART" id="SM00304">
    <property type="entry name" value="HAMP"/>
    <property type="match status" value="1"/>
</dbReference>
<feature type="compositionally biased region" description="Low complexity" evidence="5">
    <location>
        <begin position="442"/>
        <end position="457"/>
    </location>
</feature>
<comment type="caution">
    <text evidence="9">The sequence shown here is derived from an EMBL/GenBank/DDBJ whole genome shotgun (WGS) entry which is preliminary data.</text>
</comment>
<dbReference type="InterPro" id="IPR035965">
    <property type="entry name" value="PAS-like_dom_sf"/>
</dbReference>
<dbReference type="PROSITE" id="PS50885">
    <property type="entry name" value="HAMP"/>
    <property type="match status" value="1"/>
</dbReference>
<dbReference type="Gene3D" id="1.10.287.950">
    <property type="entry name" value="Methyl-accepting chemotaxis protein"/>
    <property type="match status" value="1"/>
</dbReference>
<dbReference type="Pfam" id="PF08447">
    <property type="entry name" value="PAS_3"/>
    <property type="match status" value="1"/>
</dbReference>
<dbReference type="InterPro" id="IPR004089">
    <property type="entry name" value="MCPsignal_dom"/>
</dbReference>
<dbReference type="Proteomes" id="UP000551327">
    <property type="component" value="Unassembled WGS sequence"/>
</dbReference>
<evidence type="ECO:0000259" key="6">
    <source>
        <dbReference type="PROSITE" id="PS50111"/>
    </source>
</evidence>
<keyword evidence="2" id="KW-0145">Chemotaxis</keyword>
<dbReference type="FunFam" id="1.10.287.950:FF:000001">
    <property type="entry name" value="Methyl-accepting chemotaxis sensory transducer"/>
    <property type="match status" value="1"/>
</dbReference>
<evidence type="ECO:0000256" key="3">
    <source>
        <dbReference type="ARBA" id="ARBA00029447"/>
    </source>
</evidence>
<feature type="domain" description="PAC" evidence="7">
    <location>
        <begin position="64"/>
        <end position="118"/>
    </location>
</feature>
<evidence type="ECO:0000256" key="1">
    <source>
        <dbReference type="ARBA" id="ARBA00004370"/>
    </source>
</evidence>
<dbReference type="GO" id="GO:0016020">
    <property type="term" value="C:membrane"/>
    <property type="evidence" value="ECO:0007669"/>
    <property type="project" value="UniProtKB-SubCell"/>
</dbReference>
<dbReference type="RefSeq" id="WP_185678979.1">
    <property type="nucleotide sequence ID" value="NZ_JACLAX010000006.1"/>
</dbReference>
<dbReference type="AlphaFoldDB" id="A0A7X1FZ94"/>
<dbReference type="InterPro" id="IPR051310">
    <property type="entry name" value="MCP_chemotaxis"/>
</dbReference>
<dbReference type="CDD" id="cd11386">
    <property type="entry name" value="MCP_signal"/>
    <property type="match status" value="1"/>
</dbReference>
<dbReference type="PANTHER" id="PTHR43531">
    <property type="entry name" value="PROTEIN ICFG"/>
    <property type="match status" value="1"/>
</dbReference>
<dbReference type="GO" id="GO:0006935">
    <property type="term" value="P:chemotaxis"/>
    <property type="evidence" value="ECO:0007669"/>
    <property type="project" value="UniProtKB-KW"/>
</dbReference>
<sequence length="476" mass="49835">MKNTQAIIQFLPDGTVLEANEAFCSVVEYNLAEIRGRHHSLFCTPELAKSAEYAQFWSDLRAGKSFTARYPRITKSGEEIWIQATYGPTLDARGKVERIVKIATDVTPFRRARNTVLAAMQALEDGRLDQKVPHTDVEEFDAIGAAFNAAVGKLAAMIAEVCTTVVGVQDGSDEIRAASEDLARRNEQQAASLEETAASIGQTVGLTRHAAESAGVARAAIVQTHARATEGGAVVGRAVAAMSAIEQSAKEITQIINVIDGIAFQTNLLALNAGVEAARAGDAGKGFAVVANEVRALAQRSADAARDIKALIEKSTAHVGDGVGLVGETGTLLTEIVDQVGAVTKQVNDIAETTAAQSANLEQVNSAVTSIDRMTQQNAAMVEQSTAATRVLSNQAQRLGELVAQFRVSGARSAPGLAASAPARPALARPALAHSAAHRPAARVPASRAPVAARPLPVSGNLARSAPSDPDDWSAF</sequence>
<protein>
    <submittedName>
        <fullName evidence="9">PAS domain-containing protein</fullName>
    </submittedName>
</protein>
<dbReference type="EMBL" id="JACLAX010000006">
    <property type="protein sequence ID" value="MBC2669092.1"/>
    <property type="molecule type" value="Genomic_DNA"/>
</dbReference>
<feature type="region of interest" description="Disordered" evidence="5">
    <location>
        <begin position="430"/>
        <end position="476"/>
    </location>
</feature>
<evidence type="ECO:0000256" key="2">
    <source>
        <dbReference type="ARBA" id="ARBA00022500"/>
    </source>
</evidence>
<feature type="domain" description="HAMP" evidence="8">
    <location>
        <begin position="114"/>
        <end position="159"/>
    </location>
</feature>
<dbReference type="PROSITE" id="PS50113">
    <property type="entry name" value="PAC"/>
    <property type="match status" value="1"/>
</dbReference>
<gene>
    <name evidence="9" type="ORF">H7F53_08050</name>
</gene>
<evidence type="ECO:0000313" key="10">
    <source>
        <dbReference type="Proteomes" id="UP000551327"/>
    </source>
</evidence>
<keyword evidence="10" id="KW-1185">Reference proteome</keyword>
<proteinExistence type="inferred from homology"/>
<dbReference type="InterPro" id="IPR004090">
    <property type="entry name" value="Chemotax_Me-accpt_rcpt"/>
</dbReference>
<comment type="subcellular location">
    <subcellularLocation>
        <location evidence="1">Membrane</location>
    </subcellularLocation>
</comment>
<dbReference type="GO" id="GO:0007165">
    <property type="term" value="P:signal transduction"/>
    <property type="evidence" value="ECO:0007669"/>
    <property type="project" value="UniProtKB-KW"/>
</dbReference>
<evidence type="ECO:0000256" key="4">
    <source>
        <dbReference type="PROSITE-ProRule" id="PRU00284"/>
    </source>
</evidence>
<reference evidence="9 10" key="1">
    <citation type="submission" date="2020-08" db="EMBL/GenBank/DDBJ databases">
        <title>The genome sequence of type strain Novosphingobium piscinae KCTC 42194.</title>
        <authorList>
            <person name="Liu Y."/>
        </authorList>
    </citation>
    <scope>NUCLEOTIDE SEQUENCE [LARGE SCALE GENOMIC DNA]</scope>
    <source>
        <strain evidence="9 10">KCTC 42194</strain>
    </source>
</reference>
<dbReference type="InterPro" id="IPR000700">
    <property type="entry name" value="PAS-assoc_C"/>
</dbReference>
<dbReference type="CDD" id="cd00130">
    <property type="entry name" value="PAS"/>
    <property type="match status" value="1"/>
</dbReference>
<dbReference type="SUPFAM" id="SSF55785">
    <property type="entry name" value="PYP-like sensor domain (PAS domain)"/>
    <property type="match status" value="1"/>
</dbReference>
<dbReference type="GO" id="GO:0004888">
    <property type="term" value="F:transmembrane signaling receptor activity"/>
    <property type="evidence" value="ECO:0007669"/>
    <property type="project" value="InterPro"/>
</dbReference>
<dbReference type="Pfam" id="PF00015">
    <property type="entry name" value="MCPsignal"/>
    <property type="match status" value="1"/>
</dbReference>
<dbReference type="SUPFAM" id="SSF58104">
    <property type="entry name" value="Methyl-accepting chemotaxis protein (MCP) signaling domain"/>
    <property type="match status" value="1"/>
</dbReference>
<accession>A0A7X1FZ94</accession>
<dbReference type="NCBIfam" id="TIGR00229">
    <property type="entry name" value="sensory_box"/>
    <property type="match status" value="1"/>
</dbReference>
<keyword evidence="4" id="KW-0807">Transducer</keyword>
<dbReference type="PROSITE" id="PS50111">
    <property type="entry name" value="CHEMOTAXIS_TRANSDUC_2"/>
    <property type="match status" value="1"/>
</dbReference>
<dbReference type="Gene3D" id="3.30.450.20">
    <property type="entry name" value="PAS domain"/>
    <property type="match status" value="1"/>
</dbReference>
<evidence type="ECO:0000313" key="9">
    <source>
        <dbReference type="EMBL" id="MBC2669092.1"/>
    </source>
</evidence>
<dbReference type="PRINTS" id="PR00260">
    <property type="entry name" value="CHEMTRNSDUCR"/>
</dbReference>
<dbReference type="InterPro" id="IPR013655">
    <property type="entry name" value="PAS_fold_3"/>
</dbReference>
<feature type="domain" description="Methyl-accepting transducer" evidence="6">
    <location>
        <begin position="164"/>
        <end position="393"/>
    </location>
</feature>
<dbReference type="InterPro" id="IPR003660">
    <property type="entry name" value="HAMP_dom"/>
</dbReference>
<evidence type="ECO:0000256" key="5">
    <source>
        <dbReference type="SAM" id="MobiDB-lite"/>
    </source>
</evidence>
<dbReference type="InterPro" id="IPR000014">
    <property type="entry name" value="PAS"/>
</dbReference>
<name>A0A7X1FZ94_9SPHN</name>
<comment type="similarity">
    <text evidence="3">Belongs to the methyl-accepting chemotaxis (MCP) protein family.</text>
</comment>
<evidence type="ECO:0000259" key="8">
    <source>
        <dbReference type="PROSITE" id="PS50885"/>
    </source>
</evidence>